<sequence length="46" mass="5124">MTLSTEDVIHAFEERVHIELTRNFGRFEGDAIDAFLARQTGASSLA</sequence>
<dbReference type="AlphaFoldDB" id="A0A6G7ED87"/>
<evidence type="ECO:0000313" key="1">
    <source>
        <dbReference type="EMBL" id="QIH71601.1"/>
    </source>
</evidence>
<dbReference type="EMBL" id="UXHF01000025">
    <property type="protein sequence ID" value="VDC49875.1"/>
    <property type="molecule type" value="Genomic_DNA"/>
</dbReference>
<dbReference type="Proteomes" id="UP000501325">
    <property type="component" value="Chromosome"/>
</dbReference>
<reference evidence="2 3" key="1">
    <citation type="submission" date="2018-11" db="EMBL/GenBank/DDBJ databases">
        <authorList>
            <person name="Peiro R."/>
            <person name="Begona"/>
            <person name="Cbmso G."/>
            <person name="Lopez M."/>
            <person name="Gonzalez S."/>
            <person name="Sacristan E."/>
            <person name="Castillo E."/>
        </authorList>
    </citation>
    <scope>NUCLEOTIDE SEQUENCE [LARGE SCALE GENOMIC DNA]</scope>
    <source>
        <strain evidence="2">Brev_genome</strain>
    </source>
</reference>
<proteinExistence type="predicted"/>
<dbReference type="RefSeq" id="WP_008263362.1">
    <property type="nucleotide sequence ID" value="NZ_CP048751.1"/>
</dbReference>
<dbReference type="Proteomes" id="UP000289220">
    <property type="component" value="Unassembled WGS sequence"/>
</dbReference>
<dbReference type="KEGG" id="bmed:GYM46_00535"/>
<gene>
    <name evidence="2" type="ORF">BREV_BREV_01524</name>
    <name evidence="1" type="ORF">GYM46_00535</name>
</gene>
<reference evidence="1 4" key="2">
    <citation type="submission" date="2020-01" db="EMBL/GenBank/DDBJ databases">
        <authorList>
            <person name="Wang S."/>
        </authorList>
    </citation>
    <scope>NUCLEOTIDE SEQUENCE [LARGE SCALE GENOMIC DNA]</scope>
    <source>
        <strain evidence="1 4">D151-2-6</strain>
    </source>
</reference>
<protein>
    <submittedName>
        <fullName evidence="2">Uncharacterized protein</fullName>
    </submittedName>
</protein>
<dbReference type="EMBL" id="CP048751">
    <property type="protein sequence ID" value="QIH71601.1"/>
    <property type="molecule type" value="Genomic_DNA"/>
</dbReference>
<name>A0A6G7ED87_9CAUL</name>
<organism evidence="2 3">
    <name type="scientific">Brevundimonas mediterranea</name>
    <dbReference type="NCBI Taxonomy" id="74329"/>
    <lineage>
        <taxon>Bacteria</taxon>
        <taxon>Pseudomonadati</taxon>
        <taxon>Pseudomonadota</taxon>
        <taxon>Alphaproteobacteria</taxon>
        <taxon>Caulobacterales</taxon>
        <taxon>Caulobacteraceae</taxon>
        <taxon>Brevundimonas</taxon>
    </lineage>
</organism>
<evidence type="ECO:0000313" key="3">
    <source>
        <dbReference type="Proteomes" id="UP000289220"/>
    </source>
</evidence>
<accession>A0A6G7ED87</accession>
<evidence type="ECO:0000313" key="2">
    <source>
        <dbReference type="EMBL" id="VDC49875.1"/>
    </source>
</evidence>
<keyword evidence="3" id="KW-1185">Reference proteome</keyword>
<evidence type="ECO:0000313" key="4">
    <source>
        <dbReference type="Proteomes" id="UP000501325"/>
    </source>
</evidence>